<keyword evidence="1" id="KW-0812">Transmembrane</keyword>
<proteinExistence type="predicted"/>
<dbReference type="AlphaFoldDB" id="A0A392V678"/>
<protein>
    <submittedName>
        <fullName evidence="2">Uncharacterized protein</fullName>
    </submittedName>
</protein>
<feature type="non-terminal residue" evidence="2">
    <location>
        <position position="62"/>
    </location>
</feature>
<feature type="transmembrane region" description="Helical" evidence="1">
    <location>
        <begin position="20"/>
        <end position="48"/>
    </location>
</feature>
<sequence length="62" mass="6566">MVAIPIALHPYITRVTPSSVVIGLSTILVFSSPVTQCLIVVSLGFSIFITDPALVHKGCKIT</sequence>
<keyword evidence="1" id="KW-1133">Transmembrane helix</keyword>
<name>A0A392V678_9FABA</name>
<evidence type="ECO:0000313" key="2">
    <source>
        <dbReference type="EMBL" id="MCI83806.1"/>
    </source>
</evidence>
<comment type="caution">
    <text evidence="2">The sequence shown here is derived from an EMBL/GenBank/DDBJ whole genome shotgun (WGS) entry which is preliminary data.</text>
</comment>
<dbReference type="Proteomes" id="UP000265520">
    <property type="component" value="Unassembled WGS sequence"/>
</dbReference>
<keyword evidence="1" id="KW-0472">Membrane</keyword>
<accession>A0A392V678</accession>
<dbReference type="EMBL" id="LXQA011075899">
    <property type="protein sequence ID" value="MCI83806.1"/>
    <property type="molecule type" value="Genomic_DNA"/>
</dbReference>
<keyword evidence="3" id="KW-1185">Reference proteome</keyword>
<evidence type="ECO:0000313" key="3">
    <source>
        <dbReference type="Proteomes" id="UP000265520"/>
    </source>
</evidence>
<reference evidence="2 3" key="1">
    <citation type="journal article" date="2018" name="Front. Plant Sci.">
        <title>Red Clover (Trifolium pratense) and Zigzag Clover (T. medium) - A Picture of Genomic Similarities and Differences.</title>
        <authorList>
            <person name="Dluhosova J."/>
            <person name="Istvanek J."/>
            <person name="Nedelnik J."/>
            <person name="Repkova J."/>
        </authorList>
    </citation>
    <scope>NUCLEOTIDE SEQUENCE [LARGE SCALE GENOMIC DNA]</scope>
    <source>
        <strain evidence="3">cv. 10/8</strain>
        <tissue evidence="2">Leaf</tissue>
    </source>
</reference>
<organism evidence="2 3">
    <name type="scientific">Trifolium medium</name>
    <dbReference type="NCBI Taxonomy" id="97028"/>
    <lineage>
        <taxon>Eukaryota</taxon>
        <taxon>Viridiplantae</taxon>
        <taxon>Streptophyta</taxon>
        <taxon>Embryophyta</taxon>
        <taxon>Tracheophyta</taxon>
        <taxon>Spermatophyta</taxon>
        <taxon>Magnoliopsida</taxon>
        <taxon>eudicotyledons</taxon>
        <taxon>Gunneridae</taxon>
        <taxon>Pentapetalae</taxon>
        <taxon>rosids</taxon>
        <taxon>fabids</taxon>
        <taxon>Fabales</taxon>
        <taxon>Fabaceae</taxon>
        <taxon>Papilionoideae</taxon>
        <taxon>50 kb inversion clade</taxon>
        <taxon>NPAAA clade</taxon>
        <taxon>Hologalegina</taxon>
        <taxon>IRL clade</taxon>
        <taxon>Trifolieae</taxon>
        <taxon>Trifolium</taxon>
    </lineage>
</organism>
<evidence type="ECO:0000256" key="1">
    <source>
        <dbReference type="SAM" id="Phobius"/>
    </source>
</evidence>